<comment type="caution">
    <text evidence="2">The sequence shown here is derived from an EMBL/GenBank/DDBJ whole genome shotgun (WGS) entry which is preliminary data.</text>
</comment>
<evidence type="ECO:0000313" key="3">
    <source>
        <dbReference type="Proteomes" id="UP000030403"/>
    </source>
</evidence>
<name>A0A0A5GHD2_9BACI</name>
<feature type="coiled-coil region" evidence="1">
    <location>
        <begin position="126"/>
        <end position="153"/>
    </location>
</feature>
<dbReference type="EMBL" id="AVPF01000007">
    <property type="protein sequence ID" value="KGX90490.1"/>
    <property type="molecule type" value="Genomic_DNA"/>
</dbReference>
<dbReference type="InterPro" id="IPR014198">
    <property type="entry name" value="Spore_III_AB"/>
</dbReference>
<keyword evidence="3" id="KW-1185">Reference proteome</keyword>
<keyword evidence="1" id="KW-0175">Coiled coil</keyword>
<sequence length="170" mass="19675">MKWIGALLLLCATTWGGYEFARRLNNRPKQIRELKNALQVLEAEILFGQAPIKEACEKVANQVPAPLSWFFKEFSEQLDQCGSSLYEVWEDRLKQYWPMSALGDGEKEVMRQFGQTLGQHDFTGQQKHIRLALSHLERELEDALEQQQRYSKMVKSLGFLTGLLLILLFI</sequence>
<dbReference type="RefSeq" id="WP_027448564.1">
    <property type="nucleotide sequence ID" value="NZ_AVPF01000007.1"/>
</dbReference>
<dbReference type="eggNOG" id="ENOG5032S0Q">
    <property type="taxonomic scope" value="Bacteria"/>
</dbReference>
<evidence type="ECO:0000313" key="2">
    <source>
        <dbReference type="EMBL" id="KGX90490.1"/>
    </source>
</evidence>
<organism evidence="2 3">
    <name type="scientific">Pontibacillus marinus BH030004 = DSM 16465</name>
    <dbReference type="NCBI Taxonomy" id="1385511"/>
    <lineage>
        <taxon>Bacteria</taxon>
        <taxon>Bacillati</taxon>
        <taxon>Bacillota</taxon>
        <taxon>Bacilli</taxon>
        <taxon>Bacillales</taxon>
        <taxon>Bacillaceae</taxon>
        <taxon>Pontibacillus</taxon>
    </lineage>
</organism>
<dbReference type="PIRSF" id="PIRSF021435">
    <property type="entry name" value="SpoIIIAB"/>
    <property type="match status" value="1"/>
</dbReference>
<reference evidence="2 3" key="1">
    <citation type="submission" date="2013-08" db="EMBL/GenBank/DDBJ databases">
        <authorList>
            <person name="Huang J."/>
            <person name="Wang G."/>
        </authorList>
    </citation>
    <scope>NUCLEOTIDE SEQUENCE [LARGE SCALE GENOMIC DNA]</scope>
    <source>
        <strain evidence="2 3">BH030004</strain>
    </source>
</reference>
<dbReference type="Pfam" id="PF09548">
    <property type="entry name" value="Spore_III_AB"/>
    <property type="match status" value="1"/>
</dbReference>
<accession>A0A0A5GHD2</accession>
<dbReference type="OrthoDB" id="1957909at2"/>
<proteinExistence type="predicted"/>
<dbReference type="NCBIfam" id="TIGR02833">
    <property type="entry name" value="spore_III_AB"/>
    <property type="match status" value="1"/>
</dbReference>
<dbReference type="Proteomes" id="UP000030403">
    <property type="component" value="Unassembled WGS sequence"/>
</dbReference>
<dbReference type="AlphaFoldDB" id="A0A0A5GHD2"/>
<protein>
    <submittedName>
        <fullName evidence="2">Stage III sporulation protein AB</fullName>
    </submittedName>
</protein>
<evidence type="ECO:0000256" key="1">
    <source>
        <dbReference type="SAM" id="Coils"/>
    </source>
</evidence>
<dbReference type="STRING" id="1385511.GCA_000425225_01699"/>
<gene>
    <name evidence="2" type="ORF">N783_17100</name>
</gene>